<feature type="domain" description="7TM GPCR serpentine receptor class x (Srx)" evidence="2">
    <location>
        <begin position="38"/>
        <end position="159"/>
    </location>
</feature>
<evidence type="ECO:0000259" key="2">
    <source>
        <dbReference type="Pfam" id="PF10328"/>
    </source>
</evidence>
<accession>A0A915IK70</accession>
<evidence type="ECO:0000256" key="1">
    <source>
        <dbReference type="SAM" id="Phobius"/>
    </source>
</evidence>
<keyword evidence="1" id="KW-0472">Membrane</keyword>
<keyword evidence="1" id="KW-0812">Transmembrane</keyword>
<feature type="transmembrane region" description="Helical" evidence="1">
    <location>
        <begin position="143"/>
        <end position="167"/>
    </location>
</feature>
<dbReference type="Proteomes" id="UP000887565">
    <property type="component" value="Unplaced"/>
</dbReference>
<name>A0A915IK70_ROMCU</name>
<evidence type="ECO:0000313" key="3">
    <source>
        <dbReference type="Proteomes" id="UP000887565"/>
    </source>
</evidence>
<protein>
    <submittedName>
        <fullName evidence="4">7TM GPCR serpentine receptor class x (Srx) domain-containing protein</fullName>
    </submittedName>
</protein>
<dbReference type="Pfam" id="PF10328">
    <property type="entry name" value="7TM_GPCR_Srx"/>
    <property type="match status" value="1"/>
</dbReference>
<dbReference type="SUPFAM" id="SSF81321">
    <property type="entry name" value="Family A G protein-coupled receptor-like"/>
    <property type="match status" value="1"/>
</dbReference>
<evidence type="ECO:0000313" key="4">
    <source>
        <dbReference type="WBParaSite" id="nRc.2.0.1.t14264-RA"/>
    </source>
</evidence>
<dbReference type="AlphaFoldDB" id="A0A915IK70"/>
<sequence length="176" mass="20126">MAHNYSNTTLNSNLSTVFEPQPSLSIIWSVLILNSFLIVNYSIVAFVLTKHTKTFAGSYYVITRALAFCDMAILIVCMGYTTSRLGPPDKRPQILNILYYFDFGLGFFPSQYLNVIIGSNRFVAIVFFDKYKTVFTEYRSRILVCGAFLSSLTVEAVFFNTALFNYADFVYIDWHL</sequence>
<dbReference type="WBParaSite" id="nRc.2.0.1.t14264-RA">
    <property type="protein sequence ID" value="nRc.2.0.1.t14264-RA"/>
    <property type="gene ID" value="nRc.2.0.1.g14264"/>
</dbReference>
<keyword evidence="1" id="KW-1133">Transmembrane helix</keyword>
<proteinExistence type="predicted"/>
<dbReference type="InterPro" id="IPR019430">
    <property type="entry name" value="7TM_GPCR_serpentine_rcpt_Srx"/>
</dbReference>
<reference evidence="4" key="1">
    <citation type="submission" date="2022-11" db="UniProtKB">
        <authorList>
            <consortium name="WormBaseParasite"/>
        </authorList>
    </citation>
    <scope>IDENTIFICATION</scope>
</reference>
<feature type="transmembrane region" description="Helical" evidence="1">
    <location>
        <begin position="26"/>
        <end position="49"/>
    </location>
</feature>
<keyword evidence="3" id="KW-1185">Reference proteome</keyword>
<dbReference type="Gene3D" id="1.20.1070.10">
    <property type="entry name" value="Rhodopsin 7-helix transmembrane proteins"/>
    <property type="match status" value="1"/>
</dbReference>
<organism evidence="3 4">
    <name type="scientific">Romanomermis culicivorax</name>
    <name type="common">Nematode worm</name>
    <dbReference type="NCBI Taxonomy" id="13658"/>
    <lineage>
        <taxon>Eukaryota</taxon>
        <taxon>Metazoa</taxon>
        <taxon>Ecdysozoa</taxon>
        <taxon>Nematoda</taxon>
        <taxon>Enoplea</taxon>
        <taxon>Dorylaimia</taxon>
        <taxon>Mermithida</taxon>
        <taxon>Mermithoidea</taxon>
        <taxon>Mermithidae</taxon>
        <taxon>Romanomermis</taxon>
    </lineage>
</organism>
<feature type="transmembrane region" description="Helical" evidence="1">
    <location>
        <begin position="61"/>
        <end position="81"/>
    </location>
</feature>